<dbReference type="PROSITE" id="PS50002">
    <property type="entry name" value="SH3"/>
    <property type="match status" value="1"/>
</dbReference>
<sequence length="349" mass="39309">MDALRKQASKLSKQVVKQQQAVIKQLSTSGYESSDIMVIDEVELQRHQQLEKLYRSTRACKDFQKEIVRAAEAFNVIGCKQIEIGTKLSEDCCKYGREHINDDDILAMAASQYGDALIHVQKEQEDLNNLLFSLIVEPLRAMINGAPLEDARHLAQRYSKMRHEAETQRAELFRRKARTKEAPSIENSAKLHASESKMQELKANMAVLGKEADAALAAVEAQQRRLTFQRLVAMVEREKTYHQRVAGIFGEVEAEMVSEKQRIESAPPTISPNGRPEKTMYFLAEAMNAFSAESEKELNLAVGDYVVVRKVTPSGWSEGECRGKSGWFPSVYVEKRQGLPTNQAAAEVF</sequence>
<evidence type="ECO:0000256" key="1">
    <source>
        <dbReference type="ARBA" id="ARBA00022443"/>
    </source>
</evidence>
<dbReference type="PANTHER" id="PTHR14167:SF77">
    <property type="entry name" value="SH3 DOMAIN-CONTAINING PROTEIN 3"/>
    <property type="match status" value="1"/>
</dbReference>
<comment type="caution">
    <text evidence="5">The sequence shown here is derived from an EMBL/GenBank/DDBJ whole genome shotgun (WGS) entry which is preliminary data.</text>
</comment>
<dbReference type="Gene3D" id="2.30.30.40">
    <property type="entry name" value="SH3 Domains"/>
    <property type="match status" value="1"/>
</dbReference>
<dbReference type="Pfam" id="PF14604">
    <property type="entry name" value="SH3_9"/>
    <property type="match status" value="1"/>
</dbReference>
<dbReference type="InterPro" id="IPR036028">
    <property type="entry name" value="SH3-like_dom_sf"/>
</dbReference>
<keyword evidence="3" id="KW-0175">Coiled coil</keyword>
<dbReference type="SMART" id="SM00326">
    <property type="entry name" value="SH3"/>
    <property type="match status" value="1"/>
</dbReference>
<dbReference type="PANTHER" id="PTHR14167">
    <property type="entry name" value="SH3 DOMAIN-CONTAINING"/>
    <property type="match status" value="1"/>
</dbReference>
<evidence type="ECO:0000313" key="5">
    <source>
        <dbReference type="EMBL" id="KAJ4975819.1"/>
    </source>
</evidence>
<proteinExistence type="predicted"/>
<feature type="coiled-coil region" evidence="3">
    <location>
        <begin position="148"/>
        <end position="218"/>
    </location>
</feature>
<dbReference type="Proteomes" id="UP001141806">
    <property type="component" value="Unassembled WGS sequence"/>
</dbReference>
<evidence type="ECO:0000256" key="3">
    <source>
        <dbReference type="SAM" id="Coils"/>
    </source>
</evidence>
<dbReference type="AlphaFoldDB" id="A0A9Q0KT60"/>
<evidence type="ECO:0000259" key="4">
    <source>
        <dbReference type="PROSITE" id="PS50002"/>
    </source>
</evidence>
<protein>
    <recommendedName>
        <fullName evidence="4">SH3 domain-containing protein</fullName>
    </recommendedName>
</protein>
<gene>
    <name evidence="5" type="ORF">NE237_000925</name>
</gene>
<keyword evidence="6" id="KW-1185">Reference proteome</keyword>
<feature type="domain" description="SH3" evidence="4">
    <location>
        <begin position="279"/>
        <end position="338"/>
    </location>
</feature>
<evidence type="ECO:0000313" key="6">
    <source>
        <dbReference type="Proteomes" id="UP001141806"/>
    </source>
</evidence>
<reference evidence="5" key="1">
    <citation type="journal article" date="2023" name="Plant J.">
        <title>The genome of the king protea, Protea cynaroides.</title>
        <authorList>
            <person name="Chang J."/>
            <person name="Duong T.A."/>
            <person name="Schoeman C."/>
            <person name="Ma X."/>
            <person name="Roodt D."/>
            <person name="Barker N."/>
            <person name="Li Z."/>
            <person name="Van de Peer Y."/>
            <person name="Mizrachi E."/>
        </authorList>
    </citation>
    <scope>NUCLEOTIDE SEQUENCE</scope>
    <source>
        <tissue evidence="5">Young leaves</tissue>
    </source>
</reference>
<dbReference type="SUPFAM" id="SSF103657">
    <property type="entry name" value="BAR/IMD domain-like"/>
    <property type="match status" value="1"/>
</dbReference>
<dbReference type="Gene3D" id="1.20.1270.60">
    <property type="entry name" value="Arfaptin homology (AH) domain/BAR domain"/>
    <property type="match status" value="1"/>
</dbReference>
<organism evidence="5 6">
    <name type="scientific">Protea cynaroides</name>
    <dbReference type="NCBI Taxonomy" id="273540"/>
    <lineage>
        <taxon>Eukaryota</taxon>
        <taxon>Viridiplantae</taxon>
        <taxon>Streptophyta</taxon>
        <taxon>Embryophyta</taxon>
        <taxon>Tracheophyta</taxon>
        <taxon>Spermatophyta</taxon>
        <taxon>Magnoliopsida</taxon>
        <taxon>Proteales</taxon>
        <taxon>Proteaceae</taxon>
        <taxon>Protea</taxon>
    </lineage>
</organism>
<accession>A0A9Q0KT60</accession>
<dbReference type="InterPro" id="IPR050384">
    <property type="entry name" value="Endophilin_SH3RF"/>
</dbReference>
<name>A0A9Q0KT60_9MAGN</name>
<dbReference type="InterPro" id="IPR001452">
    <property type="entry name" value="SH3_domain"/>
</dbReference>
<evidence type="ECO:0000256" key="2">
    <source>
        <dbReference type="PROSITE-ProRule" id="PRU00192"/>
    </source>
</evidence>
<keyword evidence="1 2" id="KW-0728">SH3 domain</keyword>
<dbReference type="InterPro" id="IPR027267">
    <property type="entry name" value="AH/BAR_dom_sf"/>
</dbReference>
<dbReference type="EMBL" id="JAMYWD010000003">
    <property type="protein sequence ID" value="KAJ4975819.1"/>
    <property type="molecule type" value="Genomic_DNA"/>
</dbReference>
<dbReference type="SUPFAM" id="SSF50044">
    <property type="entry name" value="SH3-domain"/>
    <property type="match status" value="1"/>
</dbReference>
<dbReference type="OrthoDB" id="443981at2759"/>